<organism evidence="5">
    <name type="scientific">Rodentolepis nana</name>
    <name type="common">Dwarf tapeworm</name>
    <name type="synonym">Hymenolepis nana</name>
    <dbReference type="NCBI Taxonomy" id="102285"/>
    <lineage>
        <taxon>Eukaryota</taxon>
        <taxon>Metazoa</taxon>
        <taxon>Spiralia</taxon>
        <taxon>Lophotrochozoa</taxon>
        <taxon>Platyhelminthes</taxon>
        <taxon>Cestoda</taxon>
        <taxon>Eucestoda</taxon>
        <taxon>Cyclophyllidea</taxon>
        <taxon>Hymenolepididae</taxon>
        <taxon>Rodentolepis</taxon>
    </lineage>
</organism>
<keyword evidence="4" id="KW-1185">Reference proteome</keyword>
<evidence type="ECO:0000256" key="1">
    <source>
        <dbReference type="SAM" id="MobiDB-lite"/>
    </source>
</evidence>
<dbReference type="GO" id="GO:0004672">
    <property type="term" value="F:protein kinase activity"/>
    <property type="evidence" value="ECO:0007669"/>
    <property type="project" value="InterPro"/>
</dbReference>
<reference evidence="3 4" key="2">
    <citation type="submission" date="2018-11" db="EMBL/GenBank/DDBJ databases">
        <authorList>
            <consortium name="Pathogen Informatics"/>
        </authorList>
    </citation>
    <scope>NUCLEOTIDE SEQUENCE [LARGE SCALE GENOMIC DNA]</scope>
</reference>
<dbReference type="OrthoDB" id="6238979at2759"/>
<proteinExistence type="predicted"/>
<dbReference type="AlphaFoldDB" id="A0A0R3TFG4"/>
<evidence type="ECO:0000313" key="4">
    <source>
        <dbReference type="Proteomes" id="UP000278807"/>
    </source>
</evidence>
<feature type="domain" description="Protein kinase" evidence="2">
    <location>
        <begin position="1"/>
        <end position="132"/>
    </location>
</feature>
<reference evidence="5" key="1">
    <citation type="submission" date="2017-02" db="UniProtKB">
        <authorList>
            <consortium name="WormBaseParasite"/>
        </authorList>
    </citation>
    <scope>IDENTIFICATION</scope>
</reference>
<evidence type="ECO:0000313" key="3">
    <source>
        <dbReference type="EMBL" id="VDO01660.1"/>
    </source>
</evidence>
<feature type="region of interest" description="Disordered" evidence="1">
    <location>
        <begin position="75"/>
        <end position="97"/>
    </location>
</feature>
<dbReference type="Proteomes" id="UP000278807">
    <property type="component" value="Unassembled WGS sequence"/>
</dbReference>
<dbReference type="EMBL" id="UZAE01005448">
    <property type="protein sequence ID" value="VDO01660.1"/>
    <property type="molecule type" value="Genomic_DNA"/>
</dbReference>
<name>A0A0R3TFG4_RODNA</name>
<dbReference type="InterPro" id="IPR000719">
    <property type="entry name" value="Prot_kinase_dom"/>
</dbReference>
<sequence length="132" mass="14193">MQTNVHLPTDMAGTRGRPALAHRNICLENIYLKADGITACVGGLEYGLCALPSPPPLPMEQLLLAYETYLVESGPSTDHQDSSALSSTSESFGLSTDGDNRIQISTTPLYPNWWPVCGLQVGLPVYMAPEVS</sequence>
<accession>A0A0R3TFG4</accession>
<feature type="compositionally biased region" description="Polar residues" evidence="1">
    <location>
        <begin position="75"/>
        <end position="94"/>
    </location>
</feature>
<evidence type="ECO:0000259" key="2">
    <source>
        <dbReference type="PROSITE" id="PS50011"/>
    </source>
</evidence>
<dbReference type="STRING" id="102285.A0A0R3TFG4"/>
<evidence type="ECO:0000313" key="5">
    <source>
        <dbReference type="WBParaSite" id="HNAJ_0000580501-mRNA-1"/>
    </source>
</evidence>
<dbReference type="WBParaSite" id="HNAJ_0000580501-mRNA-1">
    <property type="protein sequence ID" value="HNAJ_0000580501-mRNA-1"/>
    <property type="gene ID" value="HNAJ_0000580501"/>
</dbReference>
<gene>
    <name evidence="3" type="ORF">HNAJ_LOCUS5800</name>
</gene>
<protein>
    <submittedName>
        <fullName evidence="5">Protein kinase domain-containing protein</fullName>
    </submittedName>
</protein>
<dbReference type="GO" id="GO:0005524">
    <property type="term" value="F:ATP binding"/>
    <property type="evidence" value="ECO:0007669"/>
    <property type="project" value="InterPro"/>
</dbReference>
<dbReference type="PROSITE" id="PS50011">
    <property type="entry name" value="PROTEIN_KINASE_DOM"/>
    <property type="match status" value="1"/>
</dbReference>